<sequence length="170" mass="19985">MLNEKLDIYIKDDYYPFHMPGHKRNKKILNKKISYQRDITEIRNFDNLNDPKTIFKDMEDKLKEIYKANDFIISTNGSTCGILSSLRTLTKDNKKILVQRNSHKAVFNAIEVFDLNFDFIGVKTDENDMAYDIDYKDLAEKINKNSYSLVFITSPSYEGYMVDLKKIKNL</sequence>
<dbReference type="EMBL" id="AEXN01000023">
    <property type="protein sequence ID" value="EGC83908.1"/>
    <property type="molecule type" value="Genomic_DNA"/>
</dbReference>
<dbReference type="PANTHER" id="PTHR43277">
    <property type="entry name" value="ARGININE DECARBOXYLASE"/>
    <property type="match status" value="1"/>
</dbReference>
<reference evidence="4 5" key="1">
    <citation type="submission" date="2011-01" db="EMBL/GenBank/DDBJ databases">
        <authorList>
            <person name="Durkin A.S."/>
            <person name="Madupu R."/>
            <person name="Torralba M."/>
            <person name="Gillis M."/>
            <person name="Methe B."/>
            <person name="Sutton G."/>
            <person name="Nelson K.E."/>
        </authorList>
    </citation>
    <scope>NUCLEOTIDE SEQUENCE [LARGE SCALE GENOMIC DNA]</scope>
    <source>
        <strain evidence="4 5">ACS-025-V-Sch4</strain>
    </source>
</reference>
<keyword evidence="2" id="KW-0663">Pyridoxal phosphate</keyword>
<accession>F0H0R9</accession>
<evidence type="ECO:0000256" key="2">
    <source>
        <dbReference type="ARBA" id="ARBA00022898"/>
    </source>
</evidence>
<dbReference type="Pfam" id="PF01276">
    <property type="entry name" value="OKR_DC_1"/>
    <property type="match status" value="1"/>
</dbReference>
<evidence type="ECO:0000259" key="3">
    <source>
        <dbReference type="Pfam" id="PF01276"/>
    </source>
</evidence>
<comment type="cofactor">
    <cofactor evidence="1">
        <name>pyridoxal 5'-phosphate</name>
        <dbReference type="ChEBI" id="CHEBI:597326"/>
    </cofactor>
</comment>
<keyword evidence="5" id="KW-1185">Reference proteome</keyword>
<dbReference type="InterPro" id="IPR015421">
    <property type="entry name" value="PyrdxlP-dep_Trfase_major"/>
</dbReference>
<dbReference type="SUPFAM" id="SSF53383">
    <property type="entry name" value="PLP-dependent transferases"/>
    <property type="match status" value="1"/>
</dbReference>
<evidence type="ECO:0000256" key="1">
    <source>
        <dbReference type="ARBA" id="ARBA00001933"/>
    </source>
</evidence>
<dbReference type="PANTHER" id="PTHR43277:SF4">
    <property type="entry name" value="ARGININE DECARBOXYLASE"/>
    <property type="match status" value="1"/>
</dbReference>
<dbReference type="AlphaFoldDB" id="F0H0R9"/>
<name>F0H0R9_9FIRM</name>
<comment type="caution">
    <text evidence="4">The sequence shown here is derived from an EMBL/GenBank/DDBJ whole genome shotgun (WGS) entry which is preliminary data.</text>
</comment>
<proteinExistence type="predicted"/>
<protein>
    <submittedName>
        <fullName evidence="4">Putative phage head-tail adaptor</fullName>
    </submittedName>
</protein>
<dbReference type="InterPro" id="IPR000310">
    <property type="entry name" value="Orn/Lys/Arg_deCO2ase_major_dom"/>
</dbReference>
<evidence type="ECO:0000313" key="5">
    <source>
        <dbReference type="Proteomes" id="UP000005277"/>
    </source>
</evidence>
<dbReference type="GO" id="GO:0003824">
    <property type="term" value="F:catalytic activity"/>
    <property type="evidence" value="ECO:0007669"/>
    <property type="project" value="InterPro"/>
</dbReference>
<gene>
    <name evidence="4" type="ORF">HMPREF9246_1735</name>
</gene>
<feature type="domain" description="Orn/Lys/Arg decarboxylases family 1 pyridoxal-P attachment site" evidence="3">
    <location>
        <begin position="5"/>
        <end position="169"/>
    </location>
</feature>
<organism evidence="4 5">
    <name type="scientific">Anaerococcus hydrogenalis ACS-025-V-Sch4</name>
    <dbReference type="NCBI Taxonomy" id="879306"/>
    <lineage>
        <taxon>Bacteria</taxon>
        <taxon>Bacillati</taxon>
        <taxon>Bacillota</taxon>
        <taxon>Tissierellia</taxon>
        <taxon>Tissierellales</taxon>
        <taxon>Peptoniphilaceae</taxon>
        <taxon>Anaerococcus</taxon>
    </lineage>
</organism>
<dbReference type="InterPro" id="IPR015424">
    <property type="entry name" value="PyrdxlP-dep_Trfase"/>
</dbReference>
<dbReference type="Proteomes" id="UP000005277">
    <property type="component" value="Unassembled WGS sequence"/>
</dbReference>
<dbReference type="Gene3D" id="3.40.640.10">
    <property type="entry name" value="Type I PLP-dependent aspartate aminotransferase-like (Major domain)"/>
    <property type="match status" value="1"/>
</dbReference>
<evidence type="ECO:0000313" key="4">
    <source>
        <dbReference type="EMBL" id="EGC83908.1"/>
    </source>
</evidence>
<dbReference type="InterPro" id="IPR052357">
    <property type="entry name" value="Orn_Lys_Arg_decarboxylase-I"/>
</dbReference>